<name>A0A2W7C7V6_9HYPH</name>
<gene>
    <name evidence="2" type="ORF">B5V02_02795</name>
</gene>
<reference evidence="3" key="1">
    <citation type="submission" date="2017-03" db="EMBL/GenBank/DDBJ databases">
        <authorList>
            <person name="Safronova V.I."/>
            <person name="Sazanova A.L."/>
            <person name="Chirak E.R."/>
        </authorList>
    </citation>
    <scope>NUCLEOTIDE SEQUENCE [LARGE SCALE GENOMIC DNA]</scope>
    <source>
        <strain evidence="3">Ach-343</strain>
    </source>
</reference>
<evidence type="ECO:0000313" key="3">
    <source>
        <dbReference type="Proteomes" id="UP000248616"/>
    </source>
</evidence>
<dbReference type="Pfam" id="PF09084">
    <property type="entry name" value="NMT1"/>
    <property type="match status" value="1"/>
</dbReference>
<dbReference type="PANTHER" id="PTHR30024:SF21">
    <property type="entry name" value="ABC TRANSPORTER SUBSTRATE-BINDING PROTEIN"/>
    <property type="match status" value="1"/>
</dbReference>
<dbReference type="PROSITE" id="PS51318">
    <property type="entry name" value="TAT"/>
    <property type="match status" value="1"/>
</dbReference>
<evidence type="ECO:0000313" key="2">
    <source>
        <dbReference type="EMBL" id="PZV38984.1"/>
    </source>
</evidence>
<sequence>MKGAARRTAEEENVMHIIQNRRRFMAGIAAGAAGLVAAPRLALAEPAPETTKVRLPVFAKVSDCQSPMYAATELLHAEGLTDVEFVSSGTGPDSSDWIGHGEIDFDWNYPLAHVLNIAKGAPIKVLTGLHVGCLELIANDRVVGIPDLKGKTVGVDGSTIQYLLLNVMSSYVGLDPAKDFETLVTPDAVQSLAEGKIDAFLGGPPTPQQARERKLGHVLVSTAIDKPWSQYFCCMLASTADYAGRYPMATKRVMRALLKAVDLCITNPEAVAKSAVDTGYASDYTLQAIRSDIRYDKWREYDPEDSLRFYALRMQETNAVTMRPQEVLDRGTDWRFLKELKREMKT</sequence>
<dbReference type="PANTHER" id="PTHR30024">
    <property type="entry name" value="ALIPHATIC SULFONATES-BINDING PROTEIN-RELATED"/>
    <property type="match status" value="1"/>
</dbReference>
<proteinExistence type="predicted"/>
<organism evidence="2 3">
    <name type="scientific">Mesorhizobium kowhaii</name>
    <dbReference type="NCBI Taxonomy" id="1300272"/>
    <lineage>
        <taxon>Bacteria</taxon>
        <taxon>Pseudomonadati</taxon>
        <taxon>Pseudomonadota</taxon>
        <taxon>Alphaproteobacteria</taxon>
        <taxon>Hyphomicrobiales</taxon>
        <taxon>Phyllobacteriaceae</taxon>
        <taxon>Mesorhizobium</taxon>
    </lineage>
</organism>
<dbReference type="InterPro" id="IPR006311">
    <property type="entry name" value="TAT_signal"/>
</dbReference>
<comment type="caution">
    <text evidence="2">The sequence shown here is derived from an EMBL/GenBank/DDBJ whole genome shotgun (WGS) entry which is preliminary data.</text>
</comment>
<dbReference type="InterPro" id="IPR015168">
    <property type="entry name" value="SsuA/THI5"/>
</dbReference>
<feature type="domain" description="SsuA/THI5-like" evidence="1">
    <location>
        <begin position="76"/>
        <end position="270"/>
    </location>
</feature>
<dbReference type="Proteomes" id="UP000248616">
    <property type="component" value="Unassembled WGS sequence"/>
</dbReference>
<keyword evidence="3" id="KW-1185">Reference proteome</keyword>
<dbReference type="AlphaFoldDB" id="A0A2W7C7V6"/>
<accession>A0A2W7C7V6</accession>
<protein>
    <recommendedName>
        <fullName evidence="1">SsuA/THI5-like domain-containing protein</fullName>
    </recommendedName>
</protein>
<dbReference type="Gene3D" id="3.40.190.10">
    <property type="entry name" value="Periplasmic binding protein-like II"/>
    <property type="match status" value="2"/>
</dbReference>
<dbReference type="SUPFAM" id="SSF53850">
    <property type="entry name" value="Periplasmic binding protein-like II"/>
    <property type="match status" value="1"/>
</dbReference>
<dbReference type="EMBL" id="MZXV01000013">
    <property type="protein sequence ID" value="PZV38984.1"/>
    <property type="molecule type" value="Genomic_DNA"/>
</dbReference>
<evidence type="ECO:0000259" key="1">
    <source>
        <dbReference type="Pfam" id="PF09084"/>
    </source>
</evidence>